<dbReference type="HOGENOM" id="CLU_2227943_0_0_1"/>
<evidence type="ECO:0000313" key="2">
    <source>
        <dbReference type="EnsemblPlants" id="PGSC0003DMT400097303"/>
    </source>
</evidence>
<reference evidence="2" key="2">
    <citation type="submission" date="2015-06" db="UniProtKB">
        <authorList>
            <consortium name="EnsemblPlants"/>
        </authorList>
    </citation>
    <scope>IDENTIFICATION</scope>
    <source>
        <strain evidence="2">DM1-3 516 R44</strain>
    </source>
</reference>
<dbReference type="InParanoid" id="M1E0C4"/>
<dbReference type="AlphaFoldDB" id="M1E0C4"/>
<dbReference type="Proteomes" id="UP000011115">
    <property type="component" value="Unassembled WGS sequence"/>
</dbReference>
<dbReference type="EnsemblPlants" id="PGSC0003DMT400097303">
    <property type="protein sequence ID" value="PGSC0003DMT400097303"/>
    <property type="gene ID" value="PGSC0003DMG400046874"/>
</dbReference>
<feature type="compositionally biased region" description="Polar residues" evidence="1">
    <location>
        <begin position="88"/>
        <end position="97"/>
    </location>
</feature>
<keyword evidence="3" id="KW-1185">Reference proteome</keyword>
<reference evidence="3" key="1">
    <citation type="journal article" date="2011" name="Nature">
        <title>Genome sequence and analysis of the tuber crop potato.</title>
        <authorList>
            <consortium name="The Potato Genome Sequencing Consortium"/>
        </authorList>
    </citation>
    <scope>NUCLEOTIDE SEQUENCE [LARGE SCALE GENOMIC DNA]</scope>
    <source>
        <strain evidence="3">cv. DM1-3 516 R44</strain>
    </source>
</reference>
<accession>M1E0C4</accession>
<organism evidence="2 3">
    <name type="scientific">Solanum tuberosum</name>
    <name type="common">Potato</name>
    <dbReference type="NCBI Taxonomy" id="4113"/>
    <lineage>
        <taxon>Eukaryota</taxon>
        <taxon>Viridiplantae</taxon>
        <taxon>Streptophyta</taxon>
        <taxon>Embryophyta</taxon>
        <taxon>Tracheophyta</taxon>
        <taxon>Spermatophyta</taxon>
        <taxon>Magnoliopsida</taxon>
        <taxon>eudicotyledons</taxon>
        <taxon>Gunneridae</taxon>
        <taxon>Pentapetalae</taxon>
        <taxon>asterids</taxon>
        <taxon>lamiids</taxon>
        <taxon>Solanales</taxon>
        <taxon>Solanaceae</taxon>
        <taxon>Solanoideae</taxon>
        <taxon>Solaneae</taxon>
        <taxon>Solanum</taxon>
    </lineage>
</organism>
<evidence type="ECO:0000256" key="1">
    <source>
        <dbReference type="SAM" id="MobiDB-lite"/>
    </source>
</evidence>
<proteinExistence type="predicted"/>
<sequence>MKLNLYLPPIPNHEEVTNLEFRNAIQLLAHSVANQNNQQAIVPANTNGGAAATRVREFVQMNPLEFLGSQVDGDKLREIAKDNKKSRTGNYEYSQQKSGGGNRSQL</sequence>
<evidence type="ECO:0000313" key="3">
    <source>
        <dbReference type="Proteomes" id="UP000011115"/>
    </source>
</evidence>
<dbReference type="Gramene" id="PGSC0003DMT400097303">
    <property type="protein sequence ID" value="PGSC0003DMT400097303"/>
    <property type="gene ID" value="PGSC0003DMG400046874"/>
</dbReference>
<name>M1E0C4_SOLTU</name>
<protein>
    <submittedName>
        <fullName evidence="2">Uncharacterized protein</fullName>
    </submittedName>
</protein>
<feature type="region of interest" description="Disordered" evidence="1">
    <location>
        <begin position="81"/>
        <end position="106"/>
    </location>
</feature>
<dbReference type="PaxDb" id="4113-PGSC0003DMT400097303"/>